<keyword evidence="4" id="KW-1185">Reference proteome</keyword>
<dbReference type="RefSeq" id="WP_210662898.1">
    <property type="nucleotide sequence ID" value="NZ_JAGKQQ010000002.1"/>
</dbReference>
<feature type="region of interest" description="Disordered" evidence="1">
    <location>
        <begin position="96"/>
        <end position="120"/>
    </location>
</feature>
<accession>A0ABS5C3T7</accession>
<dbReference type="Proteomes" id="UP000676565">
    <property type="component" value="Unassembled WGS sequence"/>
</dbReference>
<evidence type="ECO:0000313" key="3">
    <source>
        <dbReference type="EMBL" id="MBP3960651.1"/>
    </source>
</evidence>
<organism evidence="3 4">
    <name type="scientific">Gemmata palustris</name>
    <dbReference type="NCBI Taxonomy" id="2822762"/>
    <lineage>
        <taxon>Bacteria</taxon>
        <taxon>Pseudomonadati</taxon>
        <taxon>Planctomycetota</taxon>
        <taxon>Planctomycetia</taxon>
        <taxon>Gemmatales</taxon>
        <taxon>Gemmataceae</taxon>
        <taxon>Gemmata</taxon>
    </lineage>
</organism>
<name>A0ABS5C3T7_9BACT</name>
<evidence type="ECO:0000313" key="4">
    <source>
        <dbReference type="Proteomes" id="UP000676565"/>
    </source>
</evidence>
<evidence type="ECO:0000256" key="2">
    <source>
        <dbReference type="SAM" id="SignalP"/>
    </source>
</evidence>
<dbReference type="EMBL" id="JAGKQQ010000002">
    <property type="protein sequence ID" value="MBP3960651.1"/>
    <property type="molecule type" value="Genomic_DNA"/>
</dbReference>
<protein>
    <recommendedName>
        <fullName evidence="5">Carboxypeptidase regulatory-like domain-containing protein</fullName>
    </recommendedName>
</protein>
<keyword evidence="2" id="KW-0732">Signal</keyword>
<reference evidence="3 4" key="1">
    <citation type="submission" date="2021-04" db="EMBL/GenBank/DDBJ databases">
        <authorList>
            <person name="Ivanova A."/>
        </authorList>
    </citation>
    <scope>NUCLEOTIDE SEQUENCE [LARGE SCALE GENOMIC DNA]</scope>
    <source>
        <strain evidence="3 4">G18</strain>
    </source>
</reference>
<feature type="signal peptide" evidence="2">
    <location>
        <begin position="1"/>
        <end position="22"/>
    </location>
</feature>
<dbReference type="SUPFAM" id="SSF49452">
    <property type="entry name" value="Starch-binding domain-like"/>
    <property type="match status" value="1"/>
</dbReference>
<feature type="chain" id="PRO_5046781370" description="Carboxypeptidase regulatory-like domain-containing protein" evidence="2">
    <location>
        <begin position="23"/>
        <end position="151"/>
    </location>
</feature>
<comment type="caution">
    <text evidence="3">The sequence shown here is derived from an EMBL/GenBank/DDBJ whole genome shotgun (WGS) entry which is preliminary data.</text>
</comment>
<dbReference type="InterPro" id="IPR013784">
    <property type="entry name" value="Carb-bd-like_fold"/>
</dbReference>
<proteinExistence type="predicted"/>
<dbReference type="PROSITE" id="PS51257">
    <property type="entry name" value="PROKAR_LIPOPROTEIN"/>
    <property type="match status" value="1"/>
</dbReference>
<evidence type="ECO:0000256" key="1">
    <source>
        <dbReference type="SAM" id="MobiDB-lite"/>
    </source>
</evidence>
<gene>
    <name evidence="3" type="ORF">J8F10_35960</name>
</gene>
<sequence>MRRPVRSFVVPWGAVALGCLLAAGCGAKTATVTGHVTYKGKPVTGGSVVFYCADKQIVRGLIGTDGKYTIPNVPTGTGTAVVTVQSHMKVPEGFRMKQQLPPSTGGPVPPAADPTDAPKVALPPRYALPEESGLAVVVDRDHVTYDIDLKQ</sequence>
<evidence type="ECO:0008006" key="5">
    <source>
        <dbReference type="Google" id="ProtNLM"/>
    </source>
</evidence>